<dbReference type="Gene3D" id="1.10.10.60">
    <property type="entry name" value="Homeodomain-like"/>
    <property type="match status" value="2"/>
</dbReference>
<dbReference type="PANTHER" id="PTHR46796:SF13">
    <property type="entry name" value="HTH-TYPE TRANSCRIPTIONAL ACTIVATOR RHAS"/>
    <property type="match status" value="1"/>
</dbReference>
<dbReference type="PRINTS" id="PR00032">
    <property type="entry name" value="HTHARAC"/>
</dbReference>
<proteinExistence type="predicted"/>
<dbReference type="PROSITE" id="PS00041">
    <property type="entry name" value="HTH_ARAC_FAMILY_1"/>
    <property type="match status" value="1"/>
</dbReference>
<evidence type="ECO:0000313" key="6">
    <source>
        <dbReference type="Proteomes" id="UP000432464"/>
    </source>
</evidence>
<name>A0A6I3KRU4_9NOCA</name>
<dbReference type="Pfam" id="PF12833">
    <property type="entry name" value="HTH_18"/>
    <property type="match status" value="1"/>
</dbReference>
<dbReference type="SMART" id="SM00342">
    <property type="entry name" value="HTH_ARAC"/>
    <property type="match status" value="1"/>
</dbReference>
<sequence length="304" mass="32719">MDILSETIGAIRTGRPASGLFIRHAPWGRRYPKVPGAGFHVVLQGSCWLLPPGGEPVALGAGDVLFMPRGEDHDLVDALGTPISEIAEPGEPREIVGPGARTALVCGAYELGRHRGHPLLDDLPEFIHLPARPGRHPALRSAVDLLAAETAEPRPGTDAAIPALLDTLLLFMLRAWFDEQSTAPTGWAGAFGDPAVSEALRAIHAAPQRAWTVPELSAVAGVSRATLARRFLATVGEPPLSYLTRWRMLTAARLLRETDIPLASVARKVGYQSEFAFAKAFKRQYGSAPGRYRRADEQLADLAV</sequence>
<keyword evidence="2" id="KW-0238">DNA-binding</keyword>
<dbReference type="InterPro" id="IPR009057">
    <property type="entry name" value="Homeodomain-like_sf"/>
</dbReference>
<dbReference type="InterPro" id="IPR018062">
    <property type="entry name" value="HTH_AraC-typ_CS"/>
</dbReference>
<dbReference type="GO" id="GO:0043565">
    <property type="term" value="F:sequence-specific DNA binding"/>
    <property type="evidence" value="ECO:0007669"/>
    <property type="project" value="InterPro"/>
</dbReference>
<protein>
    <submittedName>
        <fullName evidence="5">Helix-turn-helix domain-containing protein</fullName>
    </submittedName>
</protein>
<dbReference type="InterPro" id="IPR011051">
    <property type="entry name" value="RmlC_Cupin_sf"/>
</dbReference>
<dbReference type="RefSeq" id="WP_328289488.1">
    <property type="nucleotide sequence ID" value="NZ_WMBB01000001.1"/>
</dbReference>
<comment type="caution">
    <text evidence="5">The sequence shown here is derived from an EMBL/GenBank/DDBJ whole genome shotgun (WGS) entry which is preliminary data.</text>
</comment>
<evidence type="ECO:0000313" key="5">
    <source>
        <dbReference type="EMBL" id="MTE11185.1"/>
    </source>
</evidence>
<feature type="domain" description="HTH araC/xylS-type" evidence="4">
    <location>
        <begin position="197"/>
        <end position="295"/>
    </location>
</feature>
<dbReference type="InterPro" id="IPR018060">
    <property type="entry name" value="HTH_AraC"/>
</dbReference>
<dbReference type="Proteomes" id="UP000432464">
    <property type="component" value="Unassembled WGS sequence"/>
</dbReference>
<dbReference type="EMBL" id="WMBB01000001">
    <property type="protein sequence ID" value="MTE11185.1"/>
    <property type="molecule type" value="Genomic_DNA"/>
</dbReference>
<dbReference type="SUPFAM" id="SSF46689">
    <property type="entry name" value="Homeodomain-like"/>
    <property type="match status" value="2"/>
</dbReference>
<keyword evidence="6" id="KW-1185">Reference proteome</keyword>
<accession>A0A6I3KRU4</accession>
<dbReference type="PANTHER" id="PTHR46796">
    <property type="entry name" value="HTH-TYPE TRANSCRIPTIONAL ACTIVATOR RHAS-RELATED"/>
    <property type="match status" value="1"/>
</dbReference>
<keyword evidence="3" id="KW-0804">Transcription</keyword>
<organism evidence="5 6">
    <name type="scientific">Nocardia aurantiaca</name>
    <dbReference type="NCBI Taxonomy" id="2675850"/>
    <lineage>
        <taxon>Bacteria</taxon>
        <taxon>Bacillati</taxon>
        <taxon>Actinomycetota</taxon>
        <taxon>Actinomycetes</taxon>
        <taxon>Mycobacteriales</taxon>
        <taxon>Nocardiaceae</taxon>
        <taxon>Nocardia</taxon>
    </lineage>
</organism>
<dbReference type="InterPro" id="IPR020449">
    <property type="entry name" value="Tscrpt_reg_AraC-type_HTH"/>
</dbReference>
<dbReference type="InterPro" id="IPR032783">
    <property type="entry name" value="AraC_lig"/>
</dbReference>
<dbReference type="Pfam" id="PF12852">
    <property type="entry name" value="Cupin_6"/>
    <property type="match status" value="1"/>
</dbReference>
<dbReference type="GO" id="GO:0003700">
    <property type="term" value="F:DNA-binding transcription factor activity"/>
    <property type="evidence" value="ECO:0007669"/>
    <property type="project" value="InterPro"/>
</dbReference>
<evidence type="ECO:0000256" key="2">
    <source>
        <dbReference type="ARBA" id="ARBA00023125"/>
    </source>
</evidence>
<evidence type="ECO:0000256" key="3">
    <source>
        <dbReference type="ARBA" id="ARBA00023163"/>
    </source>
</evidence>
<dbReference type="InterPro" id="IPR050204">
    <property type="entry name" value="AraC_XylS_family_regulators"/>
</dbReference>
<dbReference type="SUPFAM" id="SSF51182">
    <property type="entry name" value="RmlC-like cupins"/>
    <property type="match status" value="1"/>
</dbReference>
<gene>
    <name evidence="5" type="ORF">GLP40_00040</name>
</gene>
<evidence type="ECO:0000259" key="4">
    <source>
        <dbReference type="PROSITE" id="PS01124"/>
    </source>
</evidence>
<dbReference type="AlphaFoldDB" id="A0A6I3KRU4"/>
<reference evidence="5 6" key="1">
    <citation type="submission" date="2019-11" db="EMBL/GenBank/DDBJ databases">
        <title>Nocardia sp. nov. CT2-14 isolated from soil.</title>
        <authorList>
            <person name="Kanchanasin P."/>
            <person name="Tanasupawat S."/>
            <person name="Yuki M."/>
            <person name="Kudo T."/>
        </authorList>
    </citation>
    <scope>NUCLEOTIDE SEQUENCE [LARGE SCALE GENOMIC DNA]</scope>
    <source>
        <strain evidence="5 6">CT2-14</strain>
    </source>
</reference>
<keyword evidence="1" id="KW-0805">Transcription regulation</keyword>
<dbReference type="PROSITE" id="PS01124">
    <property type="entry name" value="HTH_ARAC_FAMILY_2"/>
    <property type="match status" value="1"/>
</dbReference>
<evidence type="ECO:0000256" key="1">
    <source>
        <dbReference type="ARBA" id="ARBA00023015"/>
    </source>
</evidence>